<dbReference type="Proteomes" id="UP000701801">
    <property type="component" value="Unassembled WGS sequence"/>
</dbReference>
<keyword evidence="2" id="KW-1185">Reference proteome</keyword>
<proteinExistence type="predicted"/>
<dbReference type="OrthoDB" id="10359288at2759"/>
<evidence type="ECO:0000313" key="1">
    <source>
        <dbReference type="EMBL" id="CAG8971430.1"/>
    </source>
</evidence>
<protein>
    <submittedName>
        <fullName evidence="1">Uncharacterized protein</fullName>
    </submittedName>
</protein>
<gene>
    <name evidence="1" type="ORF">HYALB_00002012</name>
</gene>
<dbReference type="EMBL" id="CAJVRM010000020">
    <property type="protein sequence ID" value="CAG8971430.1"/>
    <property type="molecule type" value="Genomic_DNA"/>
</dbReference>
<accession>A0A9N9PX75</accession>
<reference evidence="1" key="1">
    <citation type="submission" date="2021-07" db="EMBL/GenBank/DDBJ databases">
        <authorList>
            <person name="Durling M."/>
        </authorList>
    </citation>
    <scope>NUCLEOTIDE SEQUENCE</scope>
</reference>
<dbReference type="AlphaFoldDB" id="A0A9N9PX75"/>
<name>A0A9N9PX75_9HELO</name>
<evidence type="ECO:0000313" key="2">
    <source>
        <dbReference type="Proteomes" id="UP000701801"/>
    </source>
</evidence>
<sequence length="103" mass="11640">MRIRRREDGRSIEALSGIGNIDPDFKVSGIVTDFKAFMIDSPTVIIPRGRYDRHRLTWEEAEECGRPSPSEFEMVAGKGHQNVIRHAVAEITISIFAYALHSI</sequence>
<comment type="caution">
    <text evidence="1">The sequence shown here is derived from an EMBL/GenBank/DDBJ whole genome shotgun (WGS) entry which is preliminary data.</text>
</comment>
<organism evidence="1 2">
    <name type="scientific">Hymenoscyphus albidus</name>
    <dbReference type="NCBI Taxonomy" id="595503"/>
    <lineage>
        <taxon>Eukaryota</taxon>
        <taxon>Fungi</taxon>
        <taxon>Dikarya</taxon>
        <taxon>Ascomycota</taxon>
        <taxon>Pezizomycotina</taxon>
        <taxon>Leotiomycetes</taxon>
        <taxon>Helotiales</taxon>
        <taxon>Helotiaceae</taxon>
        <taxon>Hymenoscyphus</taxon>
    </lineage>
</organism>